<dbReference type="InterPro" id="IPR011993">
    <property type="entry name" value="PH-like_dom_sf"/>
</dbReference>
<reference evidence="2 3" key="1">
    <citation type="journal article" date="2011" name="Genome Res.">
        <title>Phylogeny-wide analysis of social amoeba genomes highlights ancient origins for complex intercellular communication.</title>
        <authorList>
            <person name="Heidel A.J."/>
            <person name="Lawal H.M."/>
            <person name="Felder M."/>
            <person name="Schilde C."/>
            <person name="Helps N.R."/>
            <person name="Tunggal B."/>
            <person name="Rivero F."/>
            <person name="John U."/>
            <person name="Schleicher M."/>
            <person name="Eichinger L."/>
            <person name="Platzer M."/>
            <person name="Noegel A.A."/>
            <person name="Schaap P."/>
            <person name="Gloeckner G."/>
        </authorList>
    </citation>
    <scope>NUCLEOTIDE SEQUENCE [LARGE SCALE GENOMIC DNA]</scope>
    <source>
        <strain evidence="3">ATCC 26659 / Pp 5 / PN500</strain>
    </source>
</reference>
<gene>
    <name evidence="2" type="primary">dagA</name>
    <name evidence="2" type="ORF">PPL_07100</name>
</gene>
<dbReference type="FunCoup" id="D3BEE2">
    <property type="interactions" value="503"/>
</dbReference>
<organism evidence="2 3">
    <name type="scientific">Heterostelium pallidum (strain ATCC 26659 / Pp 5 / PN500)</name>
    <name type="common">Cellular slime mold</name>
    <name type="synonym">Polysphondylium pallidum</name>
    <dbReference type="NCBI Taxonomy" id="670386"/>
    <lineage>
        <taxon>Eukaryota</taxon>
        <taxon>Amoebozoa</taxon>
        <taxon>Evosea</taxon>
        <taxon>Eumycetozoa</taxon>
        <taxon>Dictyostelia</taxon>
        <taxon>Acytosteliales</taxon>
        <taxon>Acytosteliaceae</taxon>
        <taxon>Heterostelium</taxon>
    </lineage>
</organism>
<comment type="caution">
    <text evidence="2">The sequence shown here is derived from an EMBL/GenBank/DDBJ whole genome shotgun (WGS) entry which is preliminary data.</text>
</comment>
<keyword evidence="3" id="KW-1185">Reference proteome</keyword>
<feature type="domain" description="PH" evidence="1">
    <location>
        <begin position="22"/>
        <end position="127"/>
    </location>
</feature>
<dbReference type="PROSITE" id="PS50003">
    <property type="entry name" value="PH_DOMAIN"/>
    <property type="match status" value="1"/>
</dbReference>
<evidence type="ECO:0000313" key="2">
    <source>
        <dbReference type="EMBL" id="EFA80273.1"/>
    </source>
</evidence>
<proteinExistence type="predicted"/>
<dbReference type="AlphaFoldDB" id="D3BEE2"/>
<dbReference type="Pfam" id="PF00169">
    <property type="entry name" value="PH"/>
    <property type="match status" value="1"/>
</dbReference>
<dbReference type="CDD" id="cd00821">
    <property type="entry name" value="PH"/>
    <property type="match status" value="1"/>
</dbReference>
<dbReference type="SMART" id="SM00233">
    <property type="entry name" value="PH"/>
    <property type="match status" value="1"/>
</dbReference>
<name>D3BEE2_HETP5</name>
<dbReference type="EMBL" id="ADBJ01000031">
    <property type="protein sequence ID" value="EFA80273.1"/>
    <property type="molecule type" value="Genomic_DNA"/>
</dbReference>
<dbReference type="SUPFAM" id="SSF50729">
    <property type="entry name" value="PH domain-like"/>
    <property type="match status" value="1"/>
</dbReference>
<dbReference type="InParanoid" id="D3BEE2"/>
<accession>D3BEE2</accession>
<dbReference type="InterPro" id="IPR001849">
    <property type="entry name" value="PH_domain"/>
</dbReference>
<dbReference type="OMA" id="LAMIRCE"/>
<dbReference type="GeneID" id="31362581"/>
<evidence type="ECO:0000313" key="3">
    <source>
        <dbReference type="Proteomes" id="UP000001396"/>
    </source>
</evidence>
<dbReference type="Proteomes" id="UP000001396">
    <property type="component" value="Unassembled WGS sequence"/>
</dbReference>
<evidence type="ECO:0000259" key="1">
    <source>
        <dbReference type="PROSITE" id="PS50003"/>
    </source>
</evidence>
<sequence>MYYNIILSCLMSKWLTFGRIKNDSSYSILMKKTGGNGKGFLDRYFILHRNYIAYYKPGKMDGRPDDTQEPQGYINLGECILEETKSLFKTQPLTFQIASKNGRNYIIRGKDERSIEQFLLLIRPRIQSLTTMTIASLGNVDQSLNTIMNLLPRPMKLPDRVKPDVSTKWIVEMTEYYNAYWTWEPYLMKVEQFSELCYGGIKSYVDWFVSSDGPRLSMIRCEELVLDNWIDYIKKTALEITTYQDSRFFREDFDDITKHIRNMVILVDSYNLYMHKVHHSVKHVDKFLEEKQLFEQHLDIFSKMPSRHSINFNNIDGLPGKIYPAENSESNNNDDDEICWSFVRNTLIHCDSSDSLSDSKLGSSGEIDEWRFSEGCFQHKHYGSVVWNNKSWIWTHPKTDYRIKFDWDNINQSFVYFQPVITSITISSTNSTPNKLSITKKPHPDTVYADWKYSSNALTAVVVGNKAEPKIRSFQIQGNVPVPAVLIAAMFSHIRNSLQQLGIIASGGN</sequence>
<dbReference type="Gene3D" id="2.30.29.30">
    <property type="entry name" value="Pleckstrin-homology domain (PH domain)/Phosphotyrosine-binding domain (PTB)"/>
    <property type="match status" value="1"/>
</dbReference>
<protein>
    <submittedName>
        <fullName evidence="2">Cytosolic regulator of adenylyl cyclase</fullName>
    </submittedName>
</protein>
<dbReference type="RefSeq" id="XP_020432393.1">
    <property type="nucleotide sequence ID" value="XM_020577945.1"/>
</dbReference>